<accession>A0A828RJM0</accession>
<name>A0A828RJM0_LIMRT</name>
<dbReference type="Proteomes" id="UP000004335">
    <property type="component" value="Unassembled WGS sequence"/>
</dbReference>
<comment type="caution">
    <text evidence="1">The sequence shown here is derived from an EMBL/GenBank/DDBJ whole genome shotgun (WGS) entry which is preliminary data.</text>
</comment>
<sequence>MDNETFIKMAKQRLFAELHPNRQMSRPNEAGMYVSWLCKIGKNNKCVIGIIGSDDYYEISYFSDEGVFVMDHYSLKKHKYI</sequence>
<dbReference type="EMBL" id="ACGX02000006">
    <property type="protein sequence ID" value="EGC15183.1"/>
    <property type="molecule type" value="Genomic_DNA"/>
</dbReference>
<evidence type="ECO:0000313" key="1">
    <source>
        <dbReference type="EMBL" id="EGC15183.1"/>
    </source>
</evidence>
<dbReference type="AlphaFoldDB" id="A0A828RJM0"/>
<protein>
    <submittedName>
        <fullName evidence="1">Uncharacterized protein</fullName>
    </submittedName>
</protein>
<gene>
    <name evidence="1" type="ORF">HMPREF0536_10832</name>
</gene>
<evidence type="ECO:0000313" key="2">
    <source>
        <dbReference type="Proteomes" id="UP000004335"/>
    </source>
</evidence>
<organism evidence="1 2">
    <name type="scientific">Limosilactobacillus reuteri MM4-1A</name>
    <dbReference type="NCBI Taxonomy" id="548485"/>
    <lineage>
        <taxon>Bacteria</taxon>
        <taxon>Bacillati</taxon>
        <taxon>Bacillota</taxon>
        <taxon>Bacilli</taxon>
        <taxon>Lactobacillales</taxon>
        <taxon>Lactobacillaceae</taxon>
        <taxon>Limosilactobacillus</taxon>
    </lineage>
</organism>
<proteinExistence type="predicted"/>
<dbReference type="RefSeq" id="WP_003668024.1">
    <property type="nucleotide sequence ID" value="NZ_ACGX02000006.1"/>
</dbReference>
<dbReference type="InterPro" id="IPR046242">
    <property type="entry name" value="DUF6275"/>
</dbReference>
<reference evidence="1 2" key="1">
    <citation type="submission" date="2011-01" db="EMBL/GenBank/DDBJ databases">
        <authorList>
            <person name="Muzny D."/>
            <person name="Qin X."/>
            <person name="Buhay C."/>
            <person name="Dugan-Rocha S."/>
            <person name="Ding Y."/>
            <person name="Chen G."/>
            <person name="Hawes A."/>
            <person name="Holder M."/>
            <person name="Jhangiani S."/>
            <person name="Johnson A."/>
            <person name="Khan Z."/>
            <person name="Li Z."/>
            <person name="Liu W."/>
            <person name="Liu X."/>
            <person name="Perez L."/>
            <person name="Shen H."/>
            <person name="Wang Q."/>
            <person name="Watt J."/>
            <person name="Xi L."/>
            <person name="Xin Y."/>
            <person name="Zhou J."/>
            <person name="Deng J."/>
            <person name="Jiang H."/>
            <person name="Liu Y."/>
            <person name="Qu J."/>
            <person name="Song X.-Z."/>
            <person name="Zhang L."/>
            <person name="Villasana D."/>
            <person name="Johnson A."/>
            <person name="Liu J."/>
            <person name="Liyanage D."/>
            <person name="Lorensuhewa L."/>
            <person name="Robinson T."/>
            <person name="Song A."/>
            <person name="Song B.-B."/>
            <person name="Dinh H."/>
            <person name="Thornton R."/>
            <person name="Coyle M."/>
            <person name="Francisco L."/>
            <person name="Jackson L."/>
            <person name="Javaid M."/>
            <person name="Korchina V."/>
            <person name="Kovar C."/>
            <person name="Mata R."/>
            <person name="Mathew T."/>
            <person name="Ngo R."/>
            <person name="Nguyen L."/>
            <person name="Nguyen N."/>
            <person name="Okwuonu G."/>
            <person name="Ongeri F."/>
            <person name="Pham C."/>
            <person name="Simmons D."/>
            <person name="Wilczek-Boney K."/>
            <person name="Hale W."/>
            <person name="Jakkamsetti A."/>
            <person name="Pham P."/>
            <person name="Ruth R."/>
            <person name="San Lucas F."/>
            <person name="Warren J."/>
            <person name="Zhang J."/>
            <person name="Zhao Z."/>
            <person name="Zhou C."/>
            <person name="Zhu D."/>
            <person name="Lee S."/>
            <person name="Bess C."/>
            <person name="Blankenburg K."/>
            <person name="Forbes L."/>
            <person name="Fu Q."/>
            <person name="Gubbala S."/>
            <person name="Hirani K."/>
            <person name="Jayaseelan J.C."/>
            <person name="Lara F."/>
            <person name="Munidasa M."/>
            <person name="Palculict T."/>
            <person name="Patil S."/>
            <person name="Pu L.-L."/>
            <person name="Saada N."/>
            <person name="Tang L."/>
            <person name="Weissenberger G."/>
            <person name="Zhu Y."/>
            <person name="Hemphill L."/>
            <person name="Shang Y."/>
            <person name="Youmans B."/>
            <person name="Ayvaz T."/>
            <person name="Ross M."/>
            <person name="Santibanez J."/>
            <person name="Aqrawi P."/>
            <person name="Gross S."/>
            <person name="Joshi V."/>
            <person name="Fowler G."/>
            <person name="Nazareth L."/>
            <person name="Reid J."/>
            <person name="Worley K."/>
            <person name="Petrosino J."/>
            <person name="Highlander S."/>
            <person name="Gibbs R."/>
        </authorList>
    </citation>
    <scope>NUCLEOTIDE SEQUENCE [LARGE SCALE GENOMIC DNA]</scope>
    <source>
        <strain evidence="1 2">MM4-1A</strain>
    </source>
</reference>
<dbReference type="Pfam" id="PF19791">
    <property type="entry name" value="DUF6275"/>
    <property type="match status" value="1"/>
</dbReference>